<evidence type="ECO:0000256" key="7">
    <source>
        <dbReference type="ARBA" id="ARBA00023014"/>
    </source>
</evidence>
<keyword evidence="7 8" id="KW-0411">Iron-sulfur</keyword>
<dbReference type="Pfam" id="PF13375">
    <property type="entry name" value="RnfC_N"/>
    <property type="match status" value="1"/>
</dbReference>
<reference evidence="11" key="1">
    <citation type="submission" date="2015-07" db="EMBL/GenBank/DDBJ databases">
        <title>Complete genome sequence and phylogenetic analysis of Limnochorda pilosa.</title>
        <authorList>
            <person name="Watanabe M."/>
            <person name="Kojima H."/>
            <person name="Fukui M."/>
        </authorList>
    </citation>
    <scope>NUCLEOTIDE SEQUENCE [LARGE SCALE GENOMIC DNA]</scope>
    <source>
        <strain evidence="11">HC45</strain>
    </source>
</reference>
<comment type="subunit">
    <text evidence="8">The complex is composed of six subunits: RnfA, RnfB, RnfC, RnfD, RnfE and RnfG.</text>
</comment>
<dbReference type="EC" id="7.-.-.-" evidence="8"/>
<dbReference type="GO" id="GO:0051539">
    <property type="term" value="F:4 iron, 4 sulfur cluster binding"/>
    <property type="evidence" value="ECO:0007669"/>
    <property type="project" value="UniProtKB-KW"/>
</dbReference>
<feature type="binding site" evidence="8">
    <location>
        <position position="409"/>
    </location>
    <ligand>
        <name>[4Fe-4S] cluster</name>
        <dbReference type="ChEBI" id="CHEBI:49883"/>
        <label>1</label>
    </ligand>
</feature>
<name>A0A0K2SQH8_LIMPI</name>
<accession>A0A0K2SQH8</accession>
<dbReference type="InterPro" id="IPR017900">
    <property type="entry name" value="4Fe4S_Fe_S_CS"/>
</dbReference>
<comment type="similarity">
    <text evidence="8">Belongs to the 4Fe4S bacterial-type ferredoxin family. RnfC subfamily.</text>
</comment>
<dbReference type="AlphaFoldDB" id="A0A0K2SQH8"/>
<evidence type="ECO:0000256" key="8">
    <source>
        <dbReference type="HAMAP-Rule" id="MF_00461"/>
    </source>
</evidence>
<keyword evidence="4 8" id="KW-0677">Repeat</keyword>
<dbReference type="NCBIfam" id="TIGR01945">
    <property type="entry name" value="rnfC"/>
    <property type="match status" value="1"/>
</dbReference>
<gene>
    <name evidence="8" type="primary">rnfC</name>
    <name evidence="10" type="ORF">LIP_3435</name>
</gene>
<dbReference type="OrthoDB" id="9767754at2"/>
<evidence type="ECO:0000259" key="9">
    <source>
        <dbReference type="PROSITE" id="PS51379"/>
    </source>
</evidence>
<evidence type="ECO:0000256" key="4">
    <source>
        <dbReference type="ARBA" id="ARBA00022737"/>
    </source>
</evidence>
<dbReference type="RefSeq" id="WP_082726468.1">
    <property type="nucleotide sequence ID" value="NZ_AP014924.1"/>
</dbReference>
<dbReference type="GO" id="GO:0046872">
    <property type="term" value="F:metal ion binding"/>
    <property type="evidence" value="ECO:0007669"/>
    <property type="project" value="UniProtKB-KW"/>
</dbReference>
<feature type="binding site" evidence="8">
    <location>
        <position position="370"/>
    </location>
    <ligand>
        <name>[4Fe-4S] cluster</name>
        <dbReference type="ChEBI" id="CHEBI:49883"/>
        <label>2</label>
    </ligand>
</feature>
<keyword evidence="5 8" id="KW-0249">Electron transport</keyword>
<feature type="domain" description="4Fe-4S ferredoxin-type" evidence="9">
    <location>
        <begin position="351"/>
        <end position="379"/>
    </location>
</feature>
<evidence type="ECO:0000256" key="3">
    <source>
        <dbReference type="ARBA" id="ARBA00022723"/>
    </source>
</evidence>
<dbReference type="InterPro" id="IPR019554">
    <property type="entry name" value="Soluble_ligand-bd"/>
</dbReference>
<keyword evidence="11" id="KW-1185">Reference proteome</keyword>
<dbReference type="Gene3D" id="3.40.50.11540">
    <property type="entry name" value="NADH-ubiquinone oxidoreductase 51kDa subunit"/>
    <property type="match status" value="1"/>
</dbReference>
<dbReference type="Proteomes" id="UP000065807">
    <property type="component" value="Chromosome"/>
</dbReference>
<reference evidence="11" key="2">
    <citation type="journal article" date="2016" name="Int. J. Syst. Evol. Microbiol.">
        <title>Complete genome sequence and cell structure of Limnochorda pilosa, a Gram-negative spore-former within the phylum Firmicutes.</title>
        <authorList>
            <person name="Watanabe M."/>
            <person name="Kojima H."/>
            <person name="Fukui M."/>
        </authorList>
    </citation>
    <scope>NUCLEOTIDE SEQUENCE [LARGE SCALE GENOMIC DNA]</scope>
    <source>
        <strain evidence="11">HC45</strain>
    </source>
</reference>
<keyword evidence="8" id="KW-1278">Translocase</keyword>
<evidence type="ECO:0000256" key="1">
    <source>
        <dbReference type="ARBA" id="ARBA00022448"/>
    </source>
</evidence>
<dbReference type="InterPro" id="IPR010208">
    <property type="entry name" value="Ion_transpt_RnfC/RsxC"/>
</dbReference>
<comment type="cofactor">
    <cofactor evidence="8">
        <name>[4Fe-4S] cluster</name>
        <dbReference type="ChEBI" id="CHEBI:49883"/>
    </cofactor>
    <text evidence="8">Binds 2 [4Fe-4S] clusters per subunit.</text>
</comment>
<dbReference type="KEGG" id="lpil:LIP_3435"/>
<dbReference type="SUPFAM" id="SSF142019">
    <property type="entry name" value="Nqo1 FMN-binding domain-like"/>
    <property type="match status" value="1"/>
</dbReference>
<dbReference type="InterPro" id="IPR011538">
    <property type="entry name" value="Nuo51_FMN-bd"/>
</dbReference>
<feature type="binding site" evidence="8">
    <location>
        <position position="363"/>
    </location>
    <ligand>
        <name>[4Fe-4S] cluster</name>
        <dbReference type="ChEBI" id="CHEBI:49883"/>
        <label>1</label>
    </ligand>
</feature>
<protein>
    <recommendedName>
        <fullName evidence="8">Ion-translocating oxidoreductase complex subunit C</fullName>
        <ecNumber evidence="8">7.-.-.-</ecNumber>
    </recommendedName>
    <alternativeName>
        <fullName evidence="8">Rnf electron transport complex subunit C</fullName>
    </alternativeName>
</protein>
<keyword evidence="8" id="KW-0472">Membrane</keyword>
<dbReference type="PANTHER" id="PTHR43034">
    <property type="entry name" value="ION-TRANSLOCATING OXIDOREDUCTASE COMPLEX SUBUNIT C"/>
    <property type="match status" value="1"/>
</dbReference>
<dbReference type="GO" id="GO:0009055">
    <property type="term" value="F:electron transfer activity"/>
    <property type="evidence" value="ECO:0007669"/>
    <property type="project" value="InterPro"/>
</dbReference>
<keyword evidence="8" id="KW-1003">Cell membrane</keyword>
<proteinExistence type="inferred from homology"/>
<evidence type="ECO:0000256" key="2">
    <source>
        <dbReference type="ARBA" id="ARBA00022485"/>
    </source>
</evidence>
<feature type="binding site" evidence="8">
    <location>
        <position position="402"/>
    </location>
    <ligand>
        <name>[4Fe-4S] cluster</name>
        <dbReference type="ChEBI" id="CHEBI:49883"/>
        <label>2</label>
    </ligand>
</feature>
<dbReference type="GO" id="GO:0005886">
    <property type="term" value="C:plasma membrane"/>
    <property type="evidence" value="ECO:0007669"/>
    <property type="project" value="UniProtKB-SubCell"/>
</dbReference>
<dbReference type="SUPFAM" id="SSF46548">
    <property type="entry name" value="alpha-helical ferredoxin"/>
    <property type="match status" value="1"/>
</dbReference>
<dbReference type="Pfam" id="PF01512">
    <property type="entry name" value="Complex1_51K"/>
    <property type="match status" value="1"/>
</dbReference>
<keyword evidence="1 8" id="KW-0813">Transport</keyword>
<sequence length="445" mass="46900">MRGRRMRGGVRTGEQRSPLGPILSVAEPGLLVLACAQAGRPLKPVVKKRDAVLGGQRLAEPEGDGVPLHAPLSGEVTDVGPALGPTGDLVLSIFIKSDGRAQWAPAESGWPDPEAPPPEAIRLRAFEAGIPDLARGGVPLARSLAPDQPVESLILNACVTQPHVQSERVLLHAEPATVLYGLRAAMRATGAHTGMIALSGADRRFARVVKDLLHDGEAVQVHVLSDRFPQGLERYLIPSLTGSELAPGQTPGSLGLAVFDVTTLYALARALRDGRPFTHRLVTVAGDAVATPGNYLVPLGTPVSHLLDAAGRAREPRQIVLGGPLTGVAVGSEEITTCASTRAVLALSQAAAASVPTTLCIRCGRCIDACPEALSPIYLARYAERERWADAEAEGAMLCSGCGACAYVCPAGRYLFQSIQLARYEIGRKRDGVAHETTREKVVVR</sequence>
<dbReference type="PANTHER" id="PTHR43034:SF2">
    <property type="entry name" value="ION-TRANSLOCATING OXIDOREDUCTASE COMPLEX SUBUNIT C"/>
    <property type="match status" value="1"/>
</dbReference>
<comment type="subcellular location">
    <subcellularLocation>
        <location evidence="8">Cell membrane</location>
        <topology evidence="8">Peripheral membrane protein</topology>
    </subcellularLocation>
</comment>
<dbReference type="PROSITE" id="PS00198">
    <property type="entry name" value="4FE4S_FER_1"/>
    <property type="match status" value="1"/>
</dbReference>
<dbReference type="EMBL" id="AP014924">
    <property type="protein sequence ID" value="BAS29247.1"/>
    <property type="molecule type" value="Genomic_DNA"/>
</dbReference>
<feature type="binding site" evidence="8">
    <location>
        <position position="366"/>
    </location>
    <ligand>
        <name>[4Fe-4S] cluster</name>
        <dbReference type="ChEBI" id="CHEBI:49883"/>
        <label>1</label>
    </ligand>
</feature>
<organism evidence="10 11">
    <name type="scientific">Limnochorda pilosa</name>
    <dbReference type="NCBI Taxonomy" id="1555112"/>
    <lineage>
        <taxon>Bacteria</taxon>
        <taxon>Bacillati</taxon>
        <taxon>Bacillota</taxon>
        <taxon>Limnochordia</taxon>
        <taxon>Limnochordales</taxon>
        <taxon>Limnochordaceae</taxon>
        <taxon>Limnochorda</taxon>
    </lineage>
</organism>
<dbReference type="GO" id="GO:0022900">
    <property type="term" value="P:electron transport chain"/>
    <property type="evidence" value="ECO:0007669"/>
    <property type="project" value="UniProtKB-UniRule"/>
</dbReference>
<evidence type="ECO:0000313" key="10">
    <source>
        <dbReference type="EMBL" id="BAS29247.1"/>
    </source>
</evidence>
<dbReference type="HAMAP" id="MF_00461">
    <property type="entry name" value="RsxC_RnfC"/>
    <property type="match status" value="1"/>
</dbReference>
<feature type="binding site" evidence="8">
    <location>
        <position position="399"/>
    </location>
    <ligand>
        <name>[4Fe-4S] cluster</name>
        <dbReference type="ChEBI" id="CHEBI:49883"/>
        <label>2</label>
    </ligand>
</feature>
<feature type="binding site" evidence="8">
    <location>
        <position position="360"/>
    </location>
    <ligand>
        <name>[4Fe-4S] cluster</name>
        <dbReference type="ChEBI" id="CHEBI:49883"/>
        <label>1</label>
    </ligand>
</feature>
<dbReference type="InterPro" id="IPR017896">
    <property type="entry name" value="4Fe4S_Fe-S-bd"/>
</dbReference>
<dbReference type="PATRIC" id="fig|1555112.3.peg.3471"/>
<evidence type="ECO:0000313" key="11">
    <source>
        <dbReference type="Proteomes" id="UP000065807"/>
    </source>
</evidence>
<dbReference type="Gene3D" id="3.30.70.20">
    <property type="match status" value="1"/>
</dbReference>
<feature type="binding site" evidence="8">
    <location>
        <position position="405"/>
    </location>
    <ligand>
        <name>[4Fe-4S] cluster</name>
        <dbReference type="ChEBI" id="CHEBI:49883"/>
        <label>2</label>
    </ligand>
</feature>
<comment type="function">
    <text evidence="8">Part of a membrane-bound complex that couples electron transfer with translocation of ions across the membrane.</text>
</comment>
<dbReference type="STRING" id="1555112.LIP_3435"/>
<dbReference type="PROSITE" id="PS51379">
    <property type="entry name" value="4FE4S_FER_2"/>
    <property type="match status" value="2"/>
</dbReference>
<dbReference type="Pfam" id="PF12838">
    <property type="entry name" value="Fer4_7"/>
    <property type="match status" value="1"/>
</dbReference>
<keyword evidence="2 8" id="KW-0004">4Fe-4S</keyword>
<dbReference type="InterPro" id="IPR026902">
    <property type="entry name" value="RnfC_N"/>
</dbReference>
<dbReference type="InterPro" id="IPR037225">
    <property type="entry name" value="Nuo51_FMN-bd_sf"/>
</dbReference>
<keyword evidence="3 8" id="KW-0479">Metal-binding</keyword>
<dbReference type="Pfam" id="PF10531">
    <property type="entry name" value="SLBB"/>
    <property type="match status" value="1"/>
</dbReference>
<evidence type="ECO:0000256" key="6">
    <source>
        <dbReference type="ARBA" id="ARBA00023004"/>
    </source>
</evidence>
<keyword evidence="6 8" id="KW-0408">Iron</keyword>
<evidence type="ECO:0000256" key="5">
    <source>
        <dbReference type="ARBA" id="ARBA00022982"/>
    </source>
</evidence>
<feature type="domain" description="4Fe-4S ferredoxin-type" evidence="9">
    <location>
        <begin position="389"/>
        <end position="419"/>
    </location>
</feature>